<dbReference type="Gene3D" id="3.30.420.10">
    <property type="entry name" value="Ribonuclease H-like superfamily/Ribonuclease H"/>
    <property type="match status" value="1"/>
</dbReference>
<dbReference type="Proteomes" id="UP000887159">
    <property type="component" value="Unassembled WGS sequence"/>
</dbReference>
<dbReference type="InterPro" id="IPR036397">
    <property type="entry name" value="RNaseH_sf"/>
</dbReference>
<gene>
    <name evidence="1" type="primary">NCL1_22135</name>
    <name evidence="1" type="ORF">TNCV_4660671</name>
</gene>
<comment type="caution">
    <text evidence="1">The sequence shown here is derived from an EMBL/GenBank/DDBJ whole genome shotgun (WGS) entry which is preliminary data.</text>
</comment>
<dbReference type="GO" id="GO:0003676">
    <property type="term" value="F:nucleic acid binding"/>
    <property type="evidence" value="ECO:0007669"/>
    <property type="project" value="InterPro"/>
</dbReference>
<accession>A0A8X6VIU3</accession>
<name>A0A8X6VIU3_TRICX</name>
<organism evidence="1 2">
    <name type="scientific">Trichonephila clavipes</name>
    <name type="common">Golden silk orbweaver</name>
    <name type="synonym">Nephila clavipes</name>
    <dbReference type="NCBI Taxonomy" id="2585209"/>
    <lineage>
        <taxon>Eukaryota</taxon>
        <taxon>Metazoa</taxon>
        <taxon>Ecdysozoa</taxon>
        <taxon>Arthropoda</taxon>
        <taxon>Chelicerata</taxon>
        <taxon>Arachnida</taxon>
        <taxon>Araneae</taxon>
        <taxon>Araneomorphae</taxon>
        <taxon>Entelegynae</taxon>
        <taxon>Araneoidea</taxon>
        <taxon>Nephilidae</taxon>
        <taxon>Trichonephila</taxon>
    </lineage>
</organism>
<protein>
    <submittedName>
        <fullName evidence="1">Uncharacterized protein</fullName>
    </submittedName>
</protein>
<keyword evidence="2" id="KW-1185">Reference proteome</keyword>
<evidence type="ECO:0000313" key="2">
    <source>
        <dbReference type="Proteomes" id="UP000887159"/>
    </source>
</evidence>
<evidence type="ECO:0000313" key="1">
    <source>
        <dbReference type="EMBL" id="GFY08874.1"/>
    </source>
</evidence>
<proteinExistence type="predicted"/>
<sequence length="298" mass="33800">MPALLYANEVWGSNWSIYSVNILKFQKFVDQMRSMCLILPSIKIKSGPTAPMKKQTYGSTASFPMPHSSHTASLKDLIACYLRDDSEVIQPEVVPFLEGIPGAIFQQDNVRPHVAKTARDFCSAEHMQLLPWPAFSPDMSPIKHEWDLVGRCVSLVVPVLQLQKANFCCAYKQIELRSYRKTIGNEPRNFKPWLNDVDNPTLSLVPYTTKFCTMYRGQTASLKSASTNILTMSMAVVAEWSRYRIVAGFVTSSSPAPLKTRHAEERYTLNLSRAETSSHWRGVVVRRKGCQLRCRPRH</sequence>
<dbReference type="AlphaFoldDB" id="A0A8X6VIU3"/>
<dbReference type="EMBL" id="BMAU01021284">
    <property type="protein sequence ID" value="GFY08874.1"/>
    <property type="molecule type" value="Genomic_DNA"/>
</dbReference>
<reference evidence="1" key="1">
    <citation type="submission" date="2020-08" db="EMBL/GenBank/DDBJ databases">
        <title>Multicomponent nature underlies the extraordinary mechanical properties of spider dragline silk.</title>
        <authorList>
            <person name="Kono N."/>
            <person name="Nakamura H."/>
            <person name="Mori M."/>
            <person name="Yoshida Y."/>
            <person name="Ohtoshi R."/>
            <person name="Malay A.D."/>
            <person name="Moran D.A.P."/>
            <person name="Tomita M."/>
            <person name="Numata K."/>
            <person name="Arakawa K."/>
        </authorList>
    </citation>
    <scope>NUCLEOTIDE SEQUENCE</scope>
</reference>